<dbReference type="STRING" id="1217970.SAMN05444002_1493"/>
<accession>A0A1N6F9P2</accession>
<dbReference type="Proteomes" id="UP000184932">
    <property type="component" value="Unassembled WGS sequence"/>
</dbReference>
<feature type="domain" description="CHAT" evidence="3">
    <location>
        <begin position="212"/>
        <end position="526"/>
    </location>
</feature>
<sequence>MLRTLALMLCLAPLPAVSQQDDPGRLSPLGQADAMFQLAQRVQGTGAARAMQQIALRVAARAAGAEELALERRDLEERRDALRRDMALDESTRRQRLDEIDTALTVNGERLARGFPGWRDITAPAPVGLDEAKGLLAEGEALIAFHQGDEHLYLWLVARDRVIWHRVALPRGDAAQLVALFREGMGLTGTLRGATALKPKSAAAEVPDFNRPLAANLYVLLFGAFAQELEAYPNLRIVPDGAWIGLPFAALLTGYDDATAPVTPGLLREASWLVRRHAITVMPSVVSLRALPRAPRASGRSTLLAVGDPVFAGTASAMEVARSGGEAVDVTALAPLPGTRREVEAIARAFPDTAQVLLGAAATESAIRGADLSDRDVIVFATHGLIAGELQGLEEPALALTPPGTPSAEDDGLLTAGEVAGLRLSADWVVLSACNTAAGDGEGAEGLSGLARAFFAAGAESLLVSHWPVRDDAAARLTAAAFAELEADPGLGKAEAMRRSMLALMADESDATLAHPLAWAPFFVVGGGS</sequence>
<dbReference type="PANTHER" id="PTHR10098:SF108">
    <property type="entry name" value="TETRATRICOPEPTIDE REPEAT PROTEIN 28"/>
    <property type="match status" value="1"/>
</dbReference>
<dbReference type="InterPro" id="IPR024983">
    <property type="entry name" value="CHAT_dom"/>
</dbReference>
<gene>
    <name evidence="4" type="ORF">SAMN05444002_1493</name>
</gene>
<evidence type="ECO:0000259" key="3">
    <source>
        <dbReference type="Pfam" id="PF12770"/>
    </source>
</evidence>
<reference evidence="5" key="1">
    <citation type="submission" date="2016-11" db="EMBL/GenBank/DDBJ databases">
        <authorList>
            <person name="Varghese N."/>
            <person name="Submissions S."/>
        </authorList>
    </citation>
    <scope>NUCLEOTIDE SEQUENCE [LARGE SCALE GENOMIC DNA]</scope>
    <source>
        <strain evidence="5">DSM 29440</strain>
    </source>
</reference>
<proteinExistence type="predicted"/>
<dbReference type="Pfam" id="PF12770">
    <property type="entry name" value="CHAT"/>
    <property type="match status" value="1"/>
</dbReference>
<dbReference type="EMBL" id="FSRL01000001">
    <property type="protein sequence ID" value="SIN91967.1"/>
    <property type="molecule type" value="Genomic_DNA"/>
</dbReference>
<keyword evidence="2" id="KW-0732">Signal</keyword>
<name>A0A1N6F9P2_9RHOB</name>
<evidence type="ECO:0000313" key="5">
    <source>
        <dbReference type="Proteomes" id="UP000184932"/>
    </source>
</evidence>
<evidence type="ECO:0000313" key="4">
    <source>
        <dbReference type="EMBL" id="SIN91967.1"/>
    </source>
</evidence>
<organism evidence="4 5">
    <name type="scientific">Vannielia litorea</name>
    <dbReference type="NCBI Taxonomy" id="1217970"/>
    <lineage>
        <taxon>Bacteria</taxon>
        <taxon>Pseudomonadati</taxon>
        <taxon>Pseudomonadota</taxon>
        <taxon>Alphaproteobacteria</taxon>
        <taxon>Rhodobacterales</taxon>
        <taxon>Paracoccaceae</taxon>
        <taxon>Vannielia</taxon>
    </lineage>
</organism>
<protein>
    <submittedName>
        <fullName evidence="4">CHAT domain-containing protein</fullName>
    </submittedName>
</protein>
<dbReference type="AlphaFoldDB" id="A0A1N6F9P2"/>
<keyword evidence="1" id="KW-0175">Coiled coil</keyword>
<keyword evidence="5" id="KW-1185">Reference proteome</keyword>
<feature type="chain" id="PRO_5013156253" evidence="2">
    <location>
        <begin position="19"/>
        <end position="529"/>
    </location>
</feature>
<dbReference type="RefSeq" id="WP_074255558.1">
    <property type="nucleotide sequence ID" value="NZ_FSRL01000001.1"/>
</dbReference>
<evidence type="ECO:0000256" key="1">
    <source>
        <dbReference type="SAM" id="Coils"/>
    </source>
</evidence>
<feature type="signal peptide" evidence="2">
    <location>
        <begin position="1"/>
        <end position="18"/>
    </location>
</feature>
<dbReference type="PANTHER" id="PTHR10098">
    <property type="entry name" value="RAPSYN-RELATED"/>
    <property type="match status" value="1"/>
</dbReference>
<evidence type="ECO:0000256" key="2">
    <source>
        <dbReference type="SAM" id="SignalP"/>
    </source>
</evidence>
<feature type="coiled-coil region" evidence="1">
    <location>
        <begin position="65"/>
        <end position="92"/>
    </location>
</feature>